<dbReference type="InterPro" id="IPR036155">
    <property type="entry name" value="Crypto/Photolyase_N_sf"/>
</dbReference>
<dbReference type="GO" id="GO:0003904">
    <property type="term" value="F:deoxyribodipyrimidine photo-lyase activity"/>
    <property type="evidence" value="ECO:0007669"/>
    <property type="project" value="TreeGrafter"/>
</dbReference>
<gene>
    <name evidence="9" type="ORF">Ctob_011609</name>
</gene>
<evidence type="ECO:0000256" key="3">
    <source>
        <dbReference type="ARBA" id="ARBA00022827"/>
    </source>
</evidence>
<dbReference type="InterPro" id="IPR036134">
    <property type="entry name" value="Crypto/Photolyase_FAD-like_sf"/>
</dbReference>
<keyword evidence="4 7" id="KW-0157">Chromophore</keyword>
<comment type="caution">
    <text evidence="9">The sequence shown here is derived from an EMBL/GenBank/DDBJ whole genome shotgun (WGS) entry which is preliminary data.</text>
</comment>
<comment type="cofactor">
    <cofactor evidence="7">
        <name>(6R)-5,10-methylene-5,6,7,8-tetrahydrofolate</name>
        <dbReference type="ChEBI" id="CHEBI:15636"/>
    </cofactor>
    <text evidence="7">Binds 1 5,10-methenyltetrahydrofolate (MTHF) per subunit.</text>
</comment>
<dbReference type="GO" id="GO:0003677">
    <property type="term" value="F:DNA binding"/>
    <property type="evidence" value="ECO:0007669"/>
    <property type="project" value="TreeGrafter"/>
</dbReference>
<evidence type="ECO:0000313" key="10">
    <source>
        <dbReference type="Proteomes" id="UP000037460"/>
    </source>
</evidence>
<dbReference type="Gene3D" id="3.40.50.620">
    <property type="entry name" value="HUPs"/>
    <property type="match status" value="1"/>
</dbReference>
<feature type="domain" description="Photolyase/cryptochrome alpha/beta" evidence="8">
    <location>
        <begin position="21"/>
        <end position="162"/>
    </location>
</feature>
<dbReference type="GO" id="GO:0071949">
    <property type="term" value="F:FAD binding"/>
    <property type="evidence" value="ECO:0007669"/>
    <property type="project" value="TreeGrafter"/>
</dbReference>
<dbReference type="PANTHER" id="PTHR11455">
    <property type="entry name" value="CRYPTOCHROME"/>
    <property type="match status" value="1"/>
</dbReference>
<comment type="function">
    <text evidence="7">May have a photoreceptor function.</text>
</comment>
<reference evidence="10" key="1">
    <citation type="journal article" date="2015" name="PLoS Genet.">
        <title>Genome Sequence and Transcriptome Analyses of Chrysochromulina tobin: Metabolic Tools for Enhanced Algal Fitness in the Prominent Order Prymnesiales (Haptophyceae).</title>
        <authorList>
            <person name="Hovde B.T."/>
            <person name="Deodato C.R."/>
            <person name="Hunsperger H.M."/>
            <person name="Ryken S.A."/>
            <person name="Yost W."/>
            <person name="Jha R.K."/>
            <person name="Patterson J."/>
            <person name="Monnat R.J. Jr."/>
            <person name="Barlow S.B."/>
            <person name="Starkenburg S.R."/>
            <person name="Cattolico R.A."/>
        </authorList>
    </citation>
    <scope>NUCLEOTIDE SEQUENCE</scope>
    <source>
        <strain evidence="10">CCMP291</strain>
    </source>
</reference>
<feature type="site" description="Electron transfer via tryptophanyl radical" evidence="6">
    <location>
        <position position="450"/>
    </location>
</feature>
<feature type="binding site" evidence="5">
    <location>
        <begin position="343"/>
        <end position="350"/>
    </location>
    <ligand>
        <name>FAD</name>
        <dbReference type="ChEBI" id="CHEBI:57692"/>
    </ligand>
</feature>
<evidence type="ECO:0000313" key="9">
    <source>
        <dbReference type="EMBL" id="KOO53579.1"/>
    </source>
</evidence>
<dbReference type="OrthoDB" id="435881at2759"/>
<dbReference type="NCBIfam" id="TIGR02765">
    <property type="entry name" value="crypto_DASH"/>
    <property type="match status" value="1"/>
</dbReference>
<dbReference type="SUPFAM" id="SSF52425">
    <property type="entry name" value="Cryptochrome/photolyase, N-terminal domain"/>
    <property type="match status" value="1"/>
</dbReference>
<dbReference type="InterPro" id="IPR014729">
    <property type="entry name" value="Rossmann-like_a/b/a_fold"/>
</dbReference>
<dbReference type="Gene3D" id="1.25.40.80">
    <property type="match status" value="1"/>
</dbReference>
<dbReference type="AlphaFoldDB" id="A0A0M0LRB4"/>
<proteinExistence type="inferred from homology"/>
<keyword evidence="10" id="KW-1185">Reference proteome</keyword>
<evidence type="ECO:0000259" key="8">
    <source>
        <dbReference type="PROSITE" id="PS51645"/>
    </source>
</evidence>
<feature type="binding site" evidence="5">
    <location>
        <position position="290"/>
    </location>
    <ligand>
        <name>FAD</name>
        <dbReference type="ChEBI" id="CHEBI:57692"/>
    </ligand>
</feature>
<evidence type="ECO:0000256" key="6">
    <source>
        <dbReference type="PIRSR" id="PIRSR602081-2"/>
    </source>
</evidence>
<comment type="cofactor">
    <cofactor evidence="5 7">
        <name>FAD</name>
        <dbReference type="ChEBI" id="CHEBI:57692"/>
    </cofactor>
    <text evidence="5 7">Binds 1 FAD per subunit.</text>
</comment>
<dbReference type="Pfam" id="PF03441">
    <property type="entry name" value="FAD_binding_7"/>
    <property type="match status" value="1"/>
</dbReference>
<dbReference type="Gene3D" id="1.10.579.10">
    <property type="entry name" value="DNA Cyclobutane Dipyrimidine Photolyase, subunit A, domain 3"/>
    <property type="match status" value="1"/>
</dbReference>
<name>A0A0M0LRB4_9EUKA</name>
<organism evidence="9 10">
    <name type="scientific">Chrysochromulina tobinii</name>
    <dbReference type="NCBI Taxonomy" id="1460289"/>
    <lineage>
        <taxon>Eukaryota</taxon>
        <taxon>Haptista</taxon>
        <taxon>Haptophyta</taxon>
        <taxon>Prymnesiophyceae</taxon>
        <taxon>Prymnesiales</taxon>
        <taxon>Chrysochromulinaceae</taxon>
        <taxon>Chrysochromulina</taxon>
    </lineage>
</organism>
<accession>A0A0M0LRB4</accession>
<feature type="site" description="Electron transfer via tryptophanyl radical" evidence="6">
    <location>
        <position position="427"/>
    </location>
</feature>
<evidence type="ECO:0000256" key="1">
    <source>
        <dbReference type="ARBA" id="ARBA00005862"/>
    </source>
</evidence>
<dbReference type="GO" id="GO:0000719">
    <property type="term" value="P:photoreactive repair"/>
    <property type="evidence" value="ECO:0007669"/>
    <property type="project" value="TreeGrafter"/>
</dbReference>
<dbReference type="InterPro" id="IPR005101">
    <property type="entry name" value="Cryptochr/Photolyase_FAD-bd"/>
</dbReference>
<feature type="binding site" evidence="5">
    <location>
        <begin position="440"/>
        <end position="442"/>
    </location>
    <ligand>
        <name>FAD</name>
        <dbReference type="ChEBI" id="CHEBI:57692"/>
    </ligand>
</feature>
<evidence type="ECO:0000256" key="7">
    <source>
        <dbReference type="RuleBase" id="RU367151"/>
    </source>
</evidence>
<dbReference type="InterPro" id="IPR002081">
    <property type="entry name" value="Cryptochrome/DNA_photolyase_1"/>
</dbReference>
<evidence type="ECO:0000256" key="2">
    <source>
        <dbReference type="ARBA" id="ARBA00022630"/>
    </source>
</evidence>
<dbReference type="Pfam" id="PF00875">
    <property type="entry name" value="DNA_photolyase"/>
    <property type="match status" value="1"/>
</dbReference>
<dbReference type="EMBL" id="JWZX01000170">
    <property type="protein sequence ID" value="KOO53579.1"/>
    <property type="molecule type" value="Genomic_DNA"/>
</dbReference>
<dbReference type="PROSITE" id="PS51645">
    <property type="entry name" value="PHR_CRY_ALPHA_BETA"/>
    <property type="match status" value="1"/>
</dbReference>
<dbReference type="InterPro" id="IPR014133">
    <property type="entry name" value="Cry_DASH"/>
</dbReference>
<keyword evidence="2 5" id="KW-0285">Flavoprotein</keyword>
<dbReference type="SUPFAM" id="SSF48173">
    <property type="entry name" value="Cryptochrome/photolyase FAD-binding domain"/>
    <property type="match status" value="1"/>
</dbReference>
<keyword evidence="9" id="KW-0456">Lyase</keyword>
<sequence>MSVAAAATLTAATAALTSSRPRFVVWFRSDLRMHDNPVLHKIAALPGAKEIVPVYCFDPRHFAKDAPHSFGCAKTGVLRAKFMCESVADLRSSLRACGSDLLVAVGKPEELLPTLVQPASAGPTTFVTQQQLTSEELRVDRAVVSALKKAHGSASAPALRTIFSGTMYDDENLKTMFGDDYASMPDVFTPFRTKVEAKLVIPPPLASPKPGSLPLPANAGAVATAAAAAAVGGAGFDSMPSLSALGFSSEEVTSAATPDPRGAMPFPGGERAALARLQHYIWDADCLGTYFETRNGMLGADYSSKFAPWLAHGCLSPRLVAAECAKYEKQRVKNKSTYWLVFELLWRDFFRLYAAKHGDAIFHIEGPARVRSKWVSNPELLQRWKEGRLGVPLVDANMRELAATGFMSNRGRQNVASYLALDLALDWRTGASWFEETLLDYDVASNWGNWASAAGVTGGRVNRFNIVKQSKDYDADGAYVRHWLPELKEVPAAKIHEPWTLSRDEQQRLRGVFLKPRTTLSQRPMRGVPMRTAV</sequence>
<dbReference type="InterPro" id="IPR006050">
    <property type="entry name" value="DNA_photolyase_N"/>
</dbReference>
<dbReference type="Proteomes" id="UP000037460">
    <property type="component" value="Unassembled WGS sequence"/>
</dbReference>
<protein>
    <recommendedName>
        <fullName evidence="7">Cryptochrome DASH</fullName>
    </recommendedName>
</protein>
<keyword evidence="3 5" id="KW-0274">FAD</keyword>
<evidence type="ECO:0000256" key="4">
    <source>
        <dbReference type="ARBA" id="ARBA00022991"/>
    </source>
</evidence>
<dbReference type="PANTHER" id="PTHR11455:SF22">
    <property type="entry name" value="CRYPTOCHROME DASH"/>
    <property type="match status" value="1"/>
</dbReference>
<feature type="site" description="Electron transfer via tryptophanyl radical" evidence="6">
    <location>
        <position position="374"/>
    </location>
</feature>
<comment type="similarity">
    <text evidence="1 7">Belongs to the DNA photolyase class-1 family.</text>
</comment>
<evidence type="ECO:0000256" key="5">
    <source>
        <dbReference type="PIRSR" id="PIRSR602081-1"/>
    </source>
</evidence>
<dbReference type="PRINTS" id="PR00147">
    <property type="entry name" value="DNAPHOTLYASE"/>
</dbReference>